<comment type="caution">
    <text evidence="3">The sequence shown here is derived from an EMBL/GenBank/DDBJ whole genome shotgun (WGS) entry which is preliminary data.</text>
</comment>
<evidence type="ECO:0000313" key="3">
    <source>
        <dbReference type="EMBL" id="RAP76409.1"/>
    </source>
</evidence>
<dbReference type="GO" id="GO:0016740">
    <property type="term" value="F:transferase activity"/>
    <property type="evidence" value="ECO:0007669"/>
    <property type="project" value="UniProtKB-KW"/>
</dbReference>
<dbReference type="InterPro" id="IPR009875">
    <property type="entry name" value="PilZ_domain"/>
</dbReference>
<dbReference type="RefSeq" id="WP_112882629.1">
    <property type="nucleotide sequence ID" value="NZ_QLUW01000002.1"/>
</dbReference>
<dbReference type="Gene3D" id="2.40.10.220">
    <property type="entry name" value="predicted glycosyltransferase like domains"/>
    <property type="match status" value="1"/>
</dbReference>
<dbReference type="Proteomes" id="UP000249260">
    <property type="component" value="Unassembled WGS sequence"/>
</dbReference>
<evidence type="ECO:0000313" key="4">
    <source>
        <dbReference type="Proteomes" id="UP000249260"/>
    </source>
</evidence>
<proteinExistence type="predicted"/>
<evidence type="ECO:0000259" key="1">
    <source>
        <dbReference type="Pfam" id="PF07238"/>
    </source>
</evidence>
<dbReference type="EMBL" id="QLUW01000002">
    <property type="protein sequence ID" value="RAP76409.1"/>
    <property type="molecule type" value="Genomic_DNA"/>
</dbReference>
<keyword evidence="3" id="KW-0808">Transferase</keyword>
<keyword evidence="4" id="KW-1185">Reference proteome</keyword>
<accession>A0A328U188</accession>
<evidence type="ECO:0000259" key="2">
    <source>
        <dbReference type="Pfam" id="PF12945"/>
    </source>
</evidence>
<name>A0A328U188_9BACL</name>
<dbReference type="AlphaFoldDB" id="A0A328U188"/>
<dbReference type="GO" id="GO:0035438">
    <property type="term" value="F:cyclic-di-GMP binding"/>
    <property type="evidence" value="ECO:0007669"/>
    <property type="project" value="InterPro"/>
</dbReference>
<dbReference type="Pfam" id="PF07238">
    <property type="entry name" value="PilZ"/>
    <property type="match status" value="1"/>
</dbReference>
<protein>
    <submittedName>
        <fullName evidence="3">Glycosyl transferase</fullName>
    </submittedName>
</protein>
<gene>
    <name evidence="3" type="ORF">DL346_13545</name>
</gene>
<dbReference type="OrthoDB" id="1951449at2"/>
<organism evidence="3 4">
    <name type="scientific">Paenibacillus montanisoli</name>
    <dbReference type="NCBI Taxonomy" id="2081970"/>
    <lineage>
        <taxon>Bacteria</taxon>
        <taxon>Bacillati</taxon>
        <taxon>Bacillota</taxon>
        <taxon>Bacilli</taxon>
        <taxon>Bacillales</taxon>
        <taxon>Paenibacillaceae</taxon>
        <taxon>Paenibacillus</taxon>
    </lineage>
</organism>
<feature type="domain" description="PilZ" evidence="1">
    <location>
        <begin position="102"/>
        <end position="209"/>
    </location>
</feature>
<dbReference type="InterPro" id="IPR009926">
    <property type="entry name" value="T3SS_YcgR_PilZN"/>
</dbReference>
<reference evidence="3 4" key="1">
    <citation type="submission" date="2018-06" db="EMBL/GenBank/DDBJ databases">
        <title>Paenibacillus montanisoli sp. nov., isolated from mountain area soil.</title>
        <authorList>
            <person name="Wu M."/>
        </authorList>
    </citation>
    <scope>NUCLEOTIDE SEQUENCE [LARGE SCALE GENOMIC DNA]</scope>
    <source>
        <strain evidence="3 4">RA17</strain>
    </source>
</reference>
<dbReference type="Pfam" id="PF12945">
    <property type="entry name" value="PilZNR"/>
    <property type="match status" value="1"/>
</dbReference>
<feature type="domain" description="Type III secretion system flagellar brake protein YcgR PilZN" evidence="2">
    <location>
        <begin position="4"/>
        <end position="93"/>
    </location>
</feature>
<dbReference type="SUPFAM" id="SSF141371">
    <property type="entry name" value="PilZ domain-like"/>
    <property type="match status" value="1"/>
</dbReference>
<sequence length="217" mass="25000">MLPKVNQFLYLHVASSDDEEASTEYKSRISDMDNDELLIDIPLVEGTGKYKRLFLGDELSAHFVTQEGVKSYFNTHVLGFKEDGVKMIRIRKPDQESITKVQRRNFLRVPAELEMAIQLASQIRFIAMTDDVGGGGISFITDGKWPMQSGTELECWLLIPYRNGTVDHAHFTAEIVRVKSLESGRNQVMAKFSSILDSERQRIIRYCFERQLDFRKR</sequence>